<evidence type="ECO:0000313" key="4">
    <source>
        <dbReference type="Proteomes" id="UP000765509"/>
    </source>
</evidence>
<keyword evidence="4" id="KW-1185">Reference proteome</keyword>
<dbReference type="InterPro" id="IPR037847">
    <property type="entry name" value="GRAMDC4"/>
</dbReference>
<organism evidence="3 4">
    <name type="scientific">Austropuccinia psidii MF-1</name>
    <dbReference type="NCBI Taxonomy" id="1389203"/>
    <lineage>
        <taxon>Eukaryota</taxon>
        <taxon>Fungi</taxon>
        <taxon>Dikarya</taxon>
        <taxon>Basidiomycota</taxon>
        <taxon>Pucciniomycotina</taxon>
        <taxon>Pucciniomycetes</taxon>
        <taxon>Pucciniales</taxon>
        <taxon>Sphaerophragmiaceae</taxon>
        <taxon>Austropuccinia</taxon>
    </lineage>
</organism>
<dbReference type="AlphaFoldDB" id="A0A9Q3GII0"/>
<dbReference type="EMBL" id="AVOT02001843">
    <property type="protein sequence ID" value="MBW0468354.1"/>
    <property type="molecule type" value="Genomic_DNA"/>
</dbReference>
<dbReference type="OrthoDB" id="1708389at2759"/>
<feature type="region of interest" description="Disordered" evidence="1">
    <location>
        <begin position="446"/>
        <end position="468"/>
    </location>
</feature>
<feature type="transmembrane region" description="Helical" evidence="2">
    <location>
        <begin position="173"/>
        <end position="197"/>
    </location>
</feature>
<dbReference type="PANTHER" id="PTHR37402">
    <property type="entry name" value="GRAM DOMAIN-CONTAINING PROTEIN 4"/>
    <property type="match status" value="1"/>
</dbReference>
<reference evidence="3" key="1">
    <citation type="submission" date="2021-03" db="EMBL/GenBank/DDBJ databases">
        <title>Draft genome sequence of rust myrtle Austropuccinia psidii MF-1, a brazilian biotype.</title>
        <authorList>
            <person name="Quecine M.C."/>
            <person name="Pachon D.M.R."/>
            <person name="Bonatelli M.L."/>
            <person name="Correr F.H."/>
            <person name="Franceschini L.M."/>
            <person name="Leite T.F."/>
            <person name="Margarido G.R.A."/>
            <person name="Almeida C.A."/>
            <person name="Ferrarezi J.A."/>
            <person name="Labate C.A."/>
        </authorList>
    </citation>
    <scope>NUCLEOTIDE SEQUENCE</scope>
    <source>
        <strain evidence="3">MF-1</strain>
    </source>
</reference>
<dbReference type="GO" id="GO:0006915">
    <property type="term" value="P:apoptotic process"/>
    <property type="evidence" value="ECO:0007669"/>
    <property type="project" value="InterPro"/>
</dbReference>
<feature type="region of interest" description="Disordered" evidence="1">
    <location>
        <begin position="1"/>
        <end position="46"/>
    </location>
</feature>
<feature type="compositionally biased region" description="Pro residues" evidence="1">
    <location>
        <begin position="1"/>
        <end position="12"/>
    </location>
</feature>
<dbReference type="Pfam" id="PF11696">
    <property type="entry name" value="DUF3292"/>
    <property type="match status" value="1"/>
</dbReference>
<proteinExistence type="predicted"/>
<protein>
    <submittedName>
        <fullName evidence="3">Uncharacterized protein</fullName>
    </submittedName>
</protein>
<evidence type="ECO:0000256" key="2">
    <source>
        <dbReference type="SAM" id="Phobius"/>
    </source>
</evidence>
<feature type="transmembrane region" description="Helical" evidence="2">
    <location>
        <begin position="313"/>
        <end position="330"/>
    </location>
</feature>
<accession>A0A9Q3GII0</accession>
<keyword evidence="2" id="KW-0472">Membrane</keyword>
<keyword evidence="2" id="KW-0812">Transmembrane</keyword>
<sequence length="691" mass="79266">MTPTPPLLPPRPQQAHPTHPTQPKSPEFQPDDRSESDEHQEQAGIKRLEDLEVDEFLRRSSKYLQKVSIRPSSHQDLKSHPGLPDLSQFQTAEGSCDWINFSYSYLAVVLEKLCPFSLKYRYAPTQTSLAQIRAHAERAYLQTTPDLWLGSLVVHLSDLYRWKDFEKTTRYCAIYFALWLFDLIPSFIVAYALYLLIKFQIRPPSLSQLKQELKRRQQLSHRASTLGLAYPQLPDLNPEVIPSSLTTCASLLIGENPLDRSSHHFTLYPSKALYTLIRQVYAQYGHLIQTYSEDLADLTEKIRNLYLWRRPSACWRTTFMMIVILLYNLSISQKWVLKNFLGWLGIEFFFVFGFVEKYPQFRRALNPVWLLFYDIPTNREFALQILQERGISYQVLIDKNMLKKKSNRVSLQPPSNQSELSSLTRPSSFMSLESARTISHQSSLSSSSASLYGSSSPTSQSFSSRSSRPTMTSIKTAFEADNLKRVGTKFLQGSHQAIKVAKHIYDKGEKKLLSTRSPESNVDPNFLQNNQVGKDGDLFGTISKTFAVLDKKTPGILYLKPNAIWFKPIKGFRHGKQFLSTLEDQMDAINVKGLEDIEEEFSDDQKKDFGIKDNLLKLKVREIVAIQKIKWLGFKGIIGGDGIELNLHNSTTLKFDKVLNRDEIFHQILTIWSCTALKLAPDSILFDHTFL</sequence>
<name>A0A9Q3GII0_9BASI</name>
<gene>
    <name evidence="3" type="ORF">O181_008069</name>
</gene>
<evidence type="ECO:0000313" key="3">
    <source>
        <dbReference type="EMBL" id="MBW0468354.1"/>
    </source>
</evidence>
<feature type="compositionally biased region" description="Basic and acidic residues" evidence="1">
    <location>
        <begin position="30"/>
        <end position="46"/>
    </location>
</feature>
<dbReference type="PANTHER" id="PTHR37402:SF1">
    <property type="entry name" value="GRAM DOMAIN-CONTAINING PROTEIN 4"/>
    <property type="match status" value="1"/>
</dbReference>
<keyword evidence="2" id="KW-1133">Transmembrane helix</keyword>
<evidence type="ECO:0000256" key="1">
    <source>
        <dbReference type="SAM" id="MobiDB-lite"/>
    </source>
</evidence>
<dbReference type="InterPro" id="IPR021709">
    <property type="entry name" value="DUF3292"/>
</dbReference>
<comment type="caution">
    <text evidence="3">The sequence shown here is derived from an EMBL/GenBank/DDBJ whole genome shotgun (WGS) entry which is preliminary data.</text>
</comment>
<dbReference type="Proteomes" id="UP000765509">
    <property type="component" value="Unassembled WGS sequence"/>
</dbReference>
<feature type="compositionally biased region" description="Low complexity" evidence="1">
    <location>
        <begin position="13"/>
        <end position="22"/>
    </location>
</feature>